<comment type="caution">
    <text evidence="1">The sequence shown here is derived from an EMBL/GenBank/DDBJ whole genome shotgun (WGS) entry which is preliminary data.</text>
</comment>
<dbReference type="AlphaFoldDB" id="A0A8T1VKG8"/>
<dbReference type="Proteomes" id="UP000693981">
    <property type="component" value="Unassembled WGS sequence"/>
</dbReference>
<evidence type="ECO:0000313" key="1">
    <source>
        <dbReference type="EMBL" id="KAG7381732.1"/>
    </source>
</evidence>
<organism evidence="1 2">
    <name type="scientific">Phytophthora boehmeriae</name>
    <dbReference type="NCBI Taxonomy" id="109152"/>
    <lineage>
        <taxon>Eukaryota</taxon>
        <taxon>Sar</taxon>
        <taxon>Stramenopiles</taxon>
        <taxon>Oomycota</taxon>
        <taxon>Peronosporomycetes</taxon>
        <taxon>Peronosporales</taxon>
        <taxon>Peronosporaceae</taxon>
        <taxon>Phytophthora</taxon>
    </lineage>
</organism>
<proteinExistence type="predicted"/>
<gene>
    <name evidence="1" type="ORF">PHYBOEH_010808</name>
</gene>
<reference evidence="1" key="1">
    <citation type="submission" date="2021-02" db="EMBL/GenBank/DDBJ databases">
        <authorList>
            <person name="Palmer J.M."/>
        </authorList>
    </citation>
    <scope>NUCLEOTIDE SEQUENCE</scope>
    <source>
        <strain evidence="1">SCRP23</strain>
    </source>
</reference>
<dbReference type="OrthoDB" id="93476at2759"/>
<dbReference type="EMBL" id="JAGDFL010000762">
    <property type="protein sequence ID" value="KAG7381732.1"/>
    <property type="molecule type" value="Genomic_DNA"/>
</dbReference>
<name>A0A8T1VKG8_9STRA</name>
<evidence type="ECO:0000313" key="2">
    <source>
        <dbReference type="Proteomes" id="UP000693981"/>
    </source>
</evidence>
<keyword evidence="2" id="KW-1185">Reference proteome</keyword>
<accession>A0A8T1VKG8</accession>
<sequence length="109" mass="12664">MQTNTMQSCAQISFLEQHEAFEEPEREDVDMEVELGVNLVDTFAKKRQSQAAMVHSPMFDEPNCQFGIGVDLCALPPQDDRDIRNKQKMVEFLYAFEKFQIVYDDSYDT</sequence>
<protein>
    <submittedName>
        <fullName evidence="1">Uncharacterized protein</fullName>
    </submittedName>
</protein>